<dbReference type="InterPro" id="IPR054779">
    <property type="entry name" value="Cys_pept_put_mycoplasmatota"/>
</dbReference>
<proteinExistence type="predicted"/>
<evidence type="ECO:0000313" key="2">
    <source>
        <dbReference type="Proteomes" id="UP000019265"/>
    </source>
</evidence>
<dbReference type="Proteomes" id="UP000019265">
    <property type="component" value="Chromosome"/>
</dbReference>
<dbReference type="EMBL" id="CP006934">
    <property type="protein sequence ID" value="AHI53778.1"/>
    <property type="molecule type" value="Genomic_DNA"/>
</dbReference>
<dbReference type="NCBIfam" id="NF045837">
    <property type="entry name" value="Mplas_Cys_pep"/>
    <property type="match status" value="1"/>
</dbReference>
<dbReference type="KEGG" id="ssab:SSABA_v1c03690"/>
<dbReference type="STRING" id="1276257.SSABA_v1c03690"/>
<dbReference type="HOGENOM" id="CLU_2002473_0_0_14"/>
<organism evidence="1 2">
    <name type="scientific">Spiroplasma sabaudiense Ar-1343</name>
    <dbReference type="NCBI Taxonomy" id="1276257"/>
    <lineage>
        <taxon>Bacteria</taxon>
        <taxon>Bacillati</taxon>
        <taxon>Mycoplasmatota</taxon>
        <taxon>Mollicutes</taxon>
        <taxon>Entomoplasmatales</taxon>
        <taxon>Spiroplasmataceae</taxon>
        <taxon>Spiroplasma</taxon>
    </lineage>
</organism>
<accession>W6A9H4</accession>
<gene>
    <name evidence="1" type="ORF">SSABA_v1c03690</name>
</gene>
<dbReference type="AlphaFoldDB" id="W6A9H4"/>
<name>W6A9H4_9MOLU</name>
<dbReference type="PATRIC" id="fig|1276257.3.peg.377"/>
<protein>
    <recommendedName>
        <fullName evidence="3">Peptidase C39-like domain-containing protein</fullName>
    </recommendedName>
</protein>
<evidence type="ECO:0008006" key="3">
    <source>
        <dbReference type="Google" id="ProtNLM"/>
    </source>
</evidence>
<sequence>MENRISLKSQIAFVIGDGPENILKDYKVPVALSYPNRGGHNVVIIGYNYNTKSYLVHYGVRRAELRIVKKSEIWSWGNGGFWVALYDKNAKKLPLKKRFYYQGKEFTWDELKKLGLTAKDIERI</sequence>
<reference evidence="1 2" key="1">
    <citation type="journal article" date="2014" name="Genome Biol. Evol.">
        <title>Molecular evolution of the substrate utilization strategies and putative virulence factors in mosquito-associated Spiroplasma species.</title>
        <authorList>
            <person name="Chang T.H."/>
            <person name="Lo W.S."/>
            <person name="Ku C."/>
            <person name="Chen L.L."/>
            <person name="Kuo C.H."/>
        </authorList>
    </citation>
    <scope>NUCLEOTIDE SEQUENCE [LARGE SCALE GENOMIC DNA]</scope>
    <source>
        <strain evidence="1">Ar-1343</strain>
    </source>
</reference>
<keyword evidence="2" id="KW-1185">Reference proteome</keyword>
<evidence type="ECO:0000313" key="1">
    <source>
        <dbReference type="EMBL" id="AHI53778.1"/>
    </source>
</evidence>